<dbReference type="EMBL" id="BSRI01000001">
    <property type="protein sequence ID" value="GLV54680.1"/>
    <property type="molecule type" value="Genomic_DNA"/>
</dbReference>
<comment type="caution">
    <text evidence="2">The sequence shown here is derived from an EMBL/GenBank/DDBJ whole genome shotgun (WGS) entry which is preliminary data.</text>
</comment>
<organism evidence="2 3">
    <name type="scientific">Dictyobacter halimunensis</name>
    <dbReference type="NCBI Taxonomy" id="3026934"/>
    <lineage>
        <taxon>Bacteria</taxon>
        <taxon>Bacillati</taxon>
        <taxon>Chloroflexota</taxon>
        <taxon>Ktedonobacteria</taxon>
        <taxon>Ktedonobacterales</taxon>
        <taxon>Dictyobacteraceae</taxon>
        <taxon>Dictyobacter</taxon>
    </lineage>
</organism>
<name>A0ABQ6FM59_9CHLR</name>
<feature type="compositionally biased region" description="Polar residues" evidence="1">
    <location>
        <begin position="84"/>
        <end position="100"/>
    </location>
</feature>
<proteinExistence type="predicted"/>
<dbReference type="Proteomes" id="UP001344906">
    <property type="component" value="Unassembled WGS sequence"/>
</dbReference>
<feature type="region of interest" description="Disordered" evidence="1">
    <location>
        <begin position="1"/>
        <end position="131"/>
    </location>
</feature>
<keyword evidence="3" id="KW-1185">Reference proteome</keyword>
<dbReference type="RefSeq" id="WP_338248409.1">
    <property type="nucleotide sequence ID" value="NZ_BSRI01000001.1"/>
</dbReference>
<evidence type="ECO:0008006" key="4">
    <source>
        <dbReference type="Google" id="ProtNLM"/>
    </source>
</evidence>
<accession>A0ABQ6FM59</accession>
<evidence type="ECO:0000313" key="3">
    <source>
        <dbReference type="Proteomes" id="UP001344906"/>
    </source>
</evidence>
<sequence>MPKETKKFINPLLRPSPNADGKSAQSSQSAVVEDTEEKLISEPSAKRLEAQPESAQIEDAQLPAATTRQMRANEKNAENAPSAVESSSGSARRNSATRSQSPREETQARSNQSAPNEDTIPDVRSRSLAEPINLSSEDYALEEAFANYDPTTFTEDSRAAARRRRNPQQPFETTHERITLWMDKQLKQRFEALASQRELPKTALINEAVTALLKKYEAR</sequence>
<evidence type="ECO:0000256" key="1">
    <source>
        <dbReference type="SAM" id="MobiDB-lite"/>
    </source>
</evidence>
<feature type="region of interest" description="Disordered" evidence="1">
    <location>
        <begin position="150"/>
        <end position="171"/>
    </location>
</feature>
<evidence type="ECO:0000313" key="2">
    <source>
        <dbReference type="EMBL" id="GLV54680.1"/>
    </source>
</evidence>
<protein>
    <recommendedName>
        <fullName evidence="4">Ribbon-helix-helix protein CopG domain-containing protein</fullName>
    </recommendedName>
</protein>
<reference evidence="2 3" key="1">
    <citation type="submission" date="2023-02" db="EMBL/GenBank/DDBJ databases">
        <title>Dictyobacter halimunensis sp. nov., a new member of the class Ktedonobacteria from forest soil in a geothermal area.</title>
        <authorList>
            <person name="Rachmania M.K."/>
            <person name="Ningsih F."/>
            <person name="Sakai Y."/>
            <person name="Yabe S."/>
            <person name="Yokota A."/>
            <person name="Sjamsuridzal W."/>
        </authorList>
    </citation>
    <scope>NUCLEOTIDE SEQUENCE [LARGE SCALE GENOMIC DNA]</scope>
    <source>
        <strain evidence="2 3">S3.2.2.5</strain>
    </source>
</reference>
<feature type="compositionally biased region" description="Basic and acidic residues" evidence="1">
    <location>
        <begin position="37"/>
        <end position="50"/>
    </location>
</feature>
<gene>
    <name evidence="2" type="ORF">KDH_15270</name>
</gene>